<evidence type="ECO:0000256" key="9">
    <source>
        <dbReference type="ARBA" id="ARBA00023004"/>
    </source>
</evidence>
<dbReference type="Proteomes" id="UP000479710">
    <property type="component" value="Unassembled WGS sequence"/>
</dbReference>
<keyword evidence="5" id="KW-0812">Transmembrane</keyword>
<keyword evidence="7" id="KW-0472">Membrane</keyword>
<dbReference type="SUPFAM" id="SSF48264">
    <property type="entry name" value="Cytochrome P450"/>
    <property type="match status" value="1"/>
</dbReference>
<dbReference type="InterPro" id="IPR001128">
    <property type="entry name" value="Cyt_P450"/>
</dbReference>
<reference evidence="11 12" key="1">
    <citation type="submission" date="2019-11" db="EMBL/GenBank/DDBJ databases">
        <title>Whole genome sequence of Oryza granulata.</title>
        <authorList>
            <person name="Li W."/>
        </authorList>
    </citation>
    <scope>NUCLEOTIDE SEQUENCE [LARGE SCALE GENOMIC DNA]</scope>
    <source>
        <strain evidence="12">cv. Menghai</strain>
        <tissue evidence="11">Leaf</tissue>
    </source>
</reference>
<keyword evidence="7" id="KW-1133">Transmembrane helix</keyword>
<evidence type="ECO:0000313" key="11">
    <source>
        <dbReference type="EMBL" id="KAF0936185.1"/>
    </source>
</evidence>
<dbReference type="OrthoDB" id="1055148at2759"/>
<dbReference type="InterPro" id="IPR036396">
    <property type="entry name" value="Cyt_P450_sf"/>
</dbReference>
<dbReference type="GO" id="GO:0016020">
    <property type="term" value="C:membrane"/>
    <property type="evidence" value="ECO:0007669"/>
    <property type="project" value="UniProtKB-SubCell"/>
</dbReference>
<dbReference type="Pfam" id="PF00067">
    <property type="entry name" value="p450"/>
    <property type="match status" value="1"/>
</dbReference>
<dbReference type="GO" id="GO:0020037">
    <property type="term" value="F:heme binding"/>
    <property type="evidence" value="ECO:0007669"/>
    <property type="project" value="InterPro"/>
</dbReference>
<evidence type="ECO:0000256" key="7">
    <source>
        <dbReference type="ARBA" id="ARBA00022989"/>
    </source>
</evidence>
<dbReference type="GO" id="GO:0004497">
    <property type="term" value="F:monooxygenase activity"/>
    <property type="evidence" value="ECO:0007669"/>
    <property type="project" value="UniProtKB-KW"/>
</dbReference>
<dbReference type="GO" id="GO:0005506">
    <property type="term" value="F:iron ion binding"/>
    <property type="evidence" value="ECO:0007669"/>
    <property type="project" value="InterPro"/>
</dbReference>
<keyword evidence="4" id="KW-0349">Heme</keyword>
<keyword evidence="12" id="KW-1185">Reference proteome</keyword>
<protein>
    <recommendedName>
        <fullName evidence="13">Cinnamate 4-hydroxylase</fullName>
    </recommendedName>
</protein>
<evidence type="ECO:0000256" key="3">
    <source>
        <dbReference type="ARBA" id="ARBA00010617"/>
    </source>
</evidence>
<evidence type="ECO:0000256" key="5">
    <source>
        <dbReference type="ARBA" id="ARBA00022692"/>
    </source>
</evidence>
<evidence type="ECO:0000256" key="10">
    <source>
        <dbReference type="ARBA" id="ARBA00023033"/>
    </source>
</evidence>
<comment type="caution">
    <text evidence="11">The sequence shown here is derived from an EMBL/GenBank/DDBJ whole genome shotgun (WGS) entry which is preliminary data.</text>
</comment>
<comment type="cofactor">
    <cofactor evidence="1">
        <name>heme</name>
        <dbReference type="ChEBI" id="CHEBI:30413"/>
    </cofactor>
</comment>
<dbReference type="PANTHER" id="PTHR47948">
    <property type="entry name" value="TRANS-CINNAMATE 4-MONOOXYGENASE"/>
    <property type="match status" value="1"/>
</dbReference>
<comment type="subcellular location">
    <subcellularLocation>
        <location evidence="2">Membrane</location>
    </subcellularLocation>
</comment>
<keyword evidence="10" id="KW-0503">Monooxygenase</keyword>
<gene>
    <name evidence="11" type="ORF">E2562_039401</name>
</gene>
<evidence type="ECO:0000256" key="6">
    <source>
        <dbReference type="ARBA" id="ARBA00022723"/>
    </source>
</evidence>
<accession>A0A6G1FHA7</accession>
<dbReference type="EMBL" id="SPHZ02000001">
    <property type="protein sequence ID" value="KAF0936185.1"/>
    <property type="molecule type" value="Genomic_DNA"/>
</dbReference>
<dbReference type="Gene3D" id="1.10.630.10">
    <property type="entry name" value="Cytochrome P450"/>
    <property type="match status" value="1"/>
</dbReference>
<keyword evidence="6" id="KW-0479">Metal-binding</keyword>
<evidence type="ECO:0000256" key="4">
    <source>
        <dbReference type="ARBA" id="ARBA00022617"/>
    </source>
</evidence>
<keyword evidence="8" id="KW-0560">Oxidoreductase</keyword>
<evidence type="ECO:0000256" key="2">
    <source>
        <dbReference type="ARBA" id="ARBA00004370"/>
    </source>
</evidence>
<evidence type="ECO:0000313" key="12">
    <source>
        <dbReference type="Proteomes" id="UP000479710"/>
    </source>
</evidence>
<sequence>MHRVMTLPFITAHVVQQYKAMWEAEIDAVVDEVRSEAVAQGASFVVRRRLQLMMNNIMYRMMFEARLESVDDPMFIEATRFNSERSRLAQSFEYNYGDFIPILRPFLRGYLNKCRDLQSRRLAFFNNNYVEKRRKVMATPGDRNKLRCAIDHILEAEKNGELTPENVIYIVENINVAAIETTLWSIEWALAEVVNHPAVQSKVRAEIMDVLGDDEPITESFEMVPPPGVEKLDVSEKGGQFSLHIANHSVIAFHPISA</sequence>
<proteinExistence type="inferred from homology"/>
<keyword evidence="9" id="KW-0408">Iron</keyword>
<evidence type="ECO:0000256" key="8">
    <source>
        <dbReference type="ARBA" id="ARBA00023002"/>
    </source>
</evidence>
<dbReference type="PANTHER" id="PTHR47948:SF3">
    <property type="entry name" value="OS02G0467000 PROTEIN"/>
    <property type="match status" value="1"/>
</dbReference>
<dbReference type="AlphaFoldDB" id="A0A6G1FHA7"/>
<evidence type="ECO:0008006" key="13">
    <source>
        <dbReference type="Google" id="ProtNLM"/>
    </source>
</evidence>
<organism evidence="11 12">
    <name type="scientific">Oryza meyeriana var. granulata</name>
    <dbReference type="NCBI Taxonomy" id="110450"/>
    <lineage>
        <taxon>Eukaryota</taxon>
        <taxon>Viridiplantae</taxon>
        <taxon>Streptophyta</taxon>
        <taxon>Embryophyta</taxon>
        <taxon>Tracheophyta</taxon>
        <taxon>Spermatophyta</taxon>
        <taxon>Magnoliopsida</taxon>
        <taxon>Liliopsida</taxon>
        <taxon>Poales</taxon>
        <taxon>Poaceae</taxon>
        <taxon>BOP clade</taxon>
        <taxon>Oryzoideae</taxon>
        <taxon>Oryzeae</taxon>
        <taxon>Oryzinae</taxon>
        <taxon>Oryza</taxon>
        <taxon>Oryza meyeriana</taxon>
    </lineage>
</organism>
<evidence type="ECO:0000256" key="1">
    <source>
        <dbReference type="ARBA" id="ARBA00001971"/>
    </source>
</evidence>
<dbReference type="InterPro" id="IPR002401">
    <property type="entry name" value="Cyt_P450_E_grp-I"/>
</dbReference>
<name>A0A6G1FHA7_9ORYZ</name>
<comment type="similarity">
    <text evidence="3">Belongs to the cytochrome P450 family.</text>
</comment>
<dbReference type="GO" id="GO:0016705">
    <property type="term" value="F:oxidoreductase activity, acting on paired donors, with incorporation or reduction of molecular oxygen"/>
    <property type="evidence" value="ECO:0007669"/>
    <property type="project" value="InterPro"/>
</dbReference>
<dbReference type="PRINTS" id="PR00463">
    <property type="entry name" value="EP450I"/>
</dbReference>